<evidence type="ECO:0000256" key="11">
    <source>
        <dbReference type="ARBA" id="ARBA00032474"/>
    </source>
</evidence>
<sequence>MNIQITKNNFIIEDEIKAIEDIKDPDAAVSIFIGKVRKEKNLKELFIDCYPEMAKMEIQKISQNASRKWKLNQIRIIHRYGSLSAGENIVLVITTADHRGDCYDANEFIMDFLKSKAAFWKKEIFFDKSVWVEQKINDVKKMNEWQKD</sequence>
<dbReference type="PANTHER" id="PTHR23404">
    <property type="entry name" value="MOLYBDOPTERIN SYNTHASE RELATED"/>
    <property type="match status" value="1"/>
</dbReference>
<dbReference type="Gene3D" id="3.90.1170.40">
    <property type="entry name" value="Molybdopterin biosynthesis MoaE subunit"/>
    <property type="match status" value="1"/>
</dbReference>
<dbReference type="Pfam" id="PF02391">
    <property type="entry name" value="MoaE"/>
    <property type="match status" value="1"/>
</dbReference>
<dbReference type="SUPFAM" id="SSF54690">
    <property type="entry name" value="Molybdopterin synthase subunit MoaE"/>
    <property type="match status" value="1"/>
</dbReference>
<evidence type="ECO:0000256" key="12">
    <source>
        <dbReference type="ARBA" id="ARBA00049878"/>
    </source>
</evidence>
<dbReference type="InterPro" id="IPR003448">
    <property type="entry name" value="Mopterin_biosynth_MoaE"/>
</dbReference>
<comment type="pathway">
    <text evidence="1">Cofactor biosynthesis; molybdopterin biosynthesis.</text>
</comment>
<dbReference type="InterPro" id="IPR036563">
    <property type="entry name" value="MoaE_sf"/>
</dbReference>
<organism evidence="13 14">
    <name type="scientific">PS1 clade bacterium</name>
    <dbReference type="NCBI Taxonomy" id="2175152"/>
    <lineage>
        <taxon>Bacteria</taxon>
        <taxon>Pseudomonadati</taxon>
        <taxon>Pseudomonadota</taxon>
        <taxon>Alphaproteobacteria</taxon>
        <taxon>PS1 clade</taxon>
    </lineage>
</organism>
<evidence type="ECO:0000256" key="8">
    <source>
        <dbReference type="ARBA" id="ARBA00029745"/>
    </source>
</evidence>
<dbReference type="EC" id="2.8.1.12" evidence="3"/>
<evidence type="ECO:0000256" key="2">
    <source>
        <dbReference type="ARBA" id="ARBA00005426"/>
    </source>
</evidence>
<comment type="subunit">
    <text evidence="7">Heterotetramer of 2 MoaD subunits and 2 MoaE subunits. Also stable as homodimer. The enzyme changes between these two forms during catalysis.</text>
</comment>
<dbReference type="GO" id="GO:0030366">
    <property type="term" value="F:molybdopterin synthase activity"/>
    <property type="evidence" value="ECO:0007669"/>
    <property type="project" value="UniProtKB-EC"/>
</dbReference>
<protein>
    <recommendedName>
        <fullName evidence="4">Molybdopterin synthase catalytic subunit</fullName>
        <ecNumber evidence="3">2.8.1.12</ecNumber>
    </recommendedName>
    <alternativeName>
        <fullName evidence="10">MPT synthase subunit 2</fullName>
    </alternativeName>
    <alternativeName>
        <fullName evidence="8">Molybdenum cofactor biosynthesis protein E</fullName>
    </alternativeName>
    <alternativeName>
        <fullName evidence="9">Molybdopterin-converting factor large subunit</fullName>
    </alternativeName>
    <alternativeName>
        <fullName evidence="11">Molybdopterin-converting factor subunit 2</fullName>
    </alternativeName>
</protein>
<comment type="similarity">
    <text evidence="2">Belongs to the MoaE family.</text>
</comment>
<evidence type="ECO:0000313" key="14">
    <source>
        <dbReference type="Proteomes" id="UP000253570"/>
    </source>
</evidence>
<dbReference type="UniPathway" id="UPA00344"/>
<comment type="catalytic activity">
    <reaction evidence="12">
        <text>2 [molybdopterin-synthase sulfur-carrier protein]-C-terminal-Gly-aminoethanethioate + cyclic pyranopterin phosphate + H2O = molybdopterin + 2 [molybdopterin-synthase sulfur-carrier protein]-C-terminal Gly-Gly + 2 H(+)</text>
        <dbReference type="Rhea" id="RHEA:26333"/>
        <dbReference type="Rhea" id="RHEA-COMP:12202"/>
        <dbReference type="Rhea" id="RHEA-COMP:19907"/>
        <dbReference type="ChEBI" id="CHEBI:15377"/>
        <dbReference type="ChEBI" id="CHEBI:15378"/>
        <dbReference type="ChEBI" id="CHEBI:58698"/>
        <dbReference type="ChEBI" id="CHEBI:59648"/>
        <dbReference type="ChEBI" id="CHEBI:90778"/>
        <dbReference type="ChEBI" id="CHEBI:232372"/>
        <dbReference type="EC" id="2.8.1.12"/>
    </reaction>
</comment>
<evidence type="ECO:0000256" key="10">
    <source>
        <dbReference type="ARBA" id="ARBA00030781"/>
    </source>
</evidence>
<dbReference type="AlphaFoldDB" id="A0A368DRM7"/>
<evidence type="ECO:0000256" key="5">
    <source>
        <dbReference type="ARBA" id="ARBA00023150"/>
    </source>
</evidence>
<evidence type="ECO:0000256" key="3">
    <source>
        <dbReference type="ARBA" id="ARBA00011950"/>
    </source>
</evidence>
<keyword evidence="5" id="KW-0501">Molybdenum cofactor biosynthesis</keyword>
<reference evidence="13 14" key="1">
    <citation type="journal article" date="2018" name="Microbiome">
        <title>Fine metagenomic profile of the Mediterranean stratified and mixed water columns revealed by assembly and recruitment.</title>
        <authorList>
            <person name="Haro-Moreno J.M."/>
            <person name="Lopez-Perez M."/>
            <person name="De La Torre J.R."/>
            <person name="Picazo A."/>
            <person name="Camacho A."/>
            <person name="Rodriguez-Valera F."/>
        </authorList>
    </citation>
    <scope>NUCLEOTIDE SEQUENCE [LARGE SCALE GENOMIC DNA]</scope>
    <source>
        <strain evidence="13">MED-G57</strain>
    </source>
</reference>
<comment type="function">
    <text evidence="6">Converts molybdopterin precursor Z into molybdopterin. This requires the incorporation of two sulfur atoms into precursor Z to generate a dithiolene group. The sulfur is provided by MoaD.</text>
</comment>
<gene>
    <name evidence="13" type="ORF">DBW71_02045</name>
</gene>
<accession>A0A368DRM7</accession>
<evidence type="ECO:0000256" key="4">
    <source>
        <dbReference type="ARBA" id="ARBA00013858"/>
    </source>
</evidence>
<evidence type="ECO:0000256" key="6">
    <source>
        <dbReference type="ARBA" id="ARBA00025448"/>
    </source>
</evidence>
<comment type="caution">
    <text evidence="13">The sequence shown here is derived from an EMBL/GenBank/DDBJ whole genome shotgun (WGS) entry which is preliminary data.</text>
</comment>
<name>A0A368DRM7_9PROT</name>
<dbReference type="EMBL" id="QOQD01000004">
    <property type="protein sequence ID" value="RCL73875.1"/>
    <property type="molecule type" value="Genomic_DNA"/>
</dbReference>
<evidence type="ECO:0000313" key="13">
    <source>
        <dbReference type="EMBL" id="RCL73875.1"/>
    </source>
</evidence>
<evidence type="ECO:0000256" key="1">
    <source>
        <dbReference type="ARBA" id="ARBA00005046"/>
    </source>
</evidence>
<dbReference type="CDD" id="cd00756">
    <property type="entry name" value="MoaE"/>
    <property type="match status" value="1"/>
</dbReference>
<evidence type="ECO:0000256" key="9">
    <source>
        <dbReference type="ARBA" id="ARBA00030407"/>
    </source>
</evidence>
<dbReference type="Proteomes" id="UP000253570">
    <property type="component" value="Unassembled WGS sequence"/>
</dbReference>
<proteinExistence type="inferred from homology"/>
<dbReference type="GO" id="GO:0006777">
    <property type="term" value="P:Mo-molybdopterin cofactor biosynthetic process"/>
    <property type="evidence" value="ECO:0007669"/>
    <property type="project" value="UniProtKB-KW"/>
</dbReference>
<evidence type="ECO:0000256" key="7">
    <source>
        <dbReference type="ARBA" id="ARBA00026066"/>
    </source>
</evidence>